<feature type="region of interest" description="Disordered" evidence="10">
    <location>
        <begin position="70"/>
        <end position="93"/>
    </location>
</feature>
<keyword evidence="3 9" id="KW-0862">Zinc</keyword>
<keyword evidence="12" id="KW-1185">Reference proteome</keyword>
<dbReference type="EMBL" id="WOCE01000018">
    <property type="protein sequence ID" value="KAE9593575.1"/>
    <property type="molecule type" value="Genomic_DNA"/>
</dbReference>
<proteinExistence type="predicted"/>
<evidence type="ECO:0000313" key="11">
    <source>
        <dbReference type="EMBL" id="KAE9593575.1"/>
    </source>
</evidence>
<keyword evidence="4 9" id="KW-0805">Transcription regulation</keyword>
<keyword evidence="1 9" id="KW-0479">Metal-binding</keyword>
<dbReference type="GO" id="GO:0005634">
    <property type="term" value="C:nucleus"/>
    <property type="evidence" value="ECO:0007669"/>
    <property type="project" value="UniProtKB-SubCell"/>
</dbReference>
<feature type="region of interest" description="Disordered" evidence="10">
    <location>
        <begin position="207"/>
        <end position="231"/>
    </location>
</feature>
<dbReference type="PANTHER" id="PTHR31992">
    <property type="entry name" value="DOF ZINC FINGER PROTEIN DOF1.4-RELATED"/>
    <property type="match status" value="1"/>
</dbReference>
<comment type="function">
    <text evidence="9">Transcription factor that binds specifically to a 5'-AA[AG]G-3' consensus core sequence.</text>
</comment>
<protein>
    <recommendedName>
        <fullName evidence="9">Dof zinc finger protein</fullName>
    </recommendedName>
</protein>
<reference evidence="12" key="1">
    <citation type="journal article" date="2020" name="Nat. Commun.">
        <title>Genome sequence of the cluster root forming white lupin.</title>
        <authorList>
            <person name="Hufnagel B."/>
            <person name="Marques A."/>
            <person name="Soriano A."/>
            <person name="Marques L."/>
            <person name="Divol F."/>
            <person name="Doumas P."/>
            <person name="Sallet E."/>
            <person name="Mancinotti D."/>
            <person name="Carrere S."/>
            <person name="Marande W."/>
            <person name="Arribat S."/>
            <person name="Keller J."/>
            <person name="Huneau C."/>
            <person name="Blein T."/>
            <person name="Aime D."/>
            <person name="Laguerre M."/>
            <person name="Taylor J."/>
            <person name="Schubert V."/>
            <person name="Nelson M."/>
            <person name="Geu-Flores F."/>
            <person name="Crespi M."/>
            <person name="Gallardo-Guerrero K."/>
            <person name="Delaux P.-M."/>
            <person name="Salse J."/>
            <person name="Berges H."/>
            <person name="Guyot R."/>
            <person name="Gouzy J."/>
            <person name="Peret B."/>
        </authorList>
    </citation>
    <scope>NUCLEOTIDE SEQUENCE [LARGE SCALE GENOMIC DNA]</scope>
    <source>
        <strain evidence="12">cv. Amiga</strain>
    </source>
</reference>
<evidence type="ECO:0000256" key="2">
    <source>
        <dbReference type="ARBA" id="ARBA00022771"/>
    </source>
</evidence>
<name>A0A6A4NS60_LUPAL</name>
<dbReference type="AlphaFoldDB" id="A0A6A4NS60"/>
<dbReference type="GO" id="GO:0008270">
    <property type="term" value="F:zinc ion binding"/>
    <property type="evidence" value="ECO:0007669"/>
    <property type="project" value="UniProtKB-KW"/>
</dbReference>
<keyword evidence="5 8" id="KW-0238">DNA-binding</keyword>
<dbReference type="PROSITE" id="PS50884">
    <property type="entry name" value="ZF_DOF_2"/>
    <property type="match status" value="1"/>
</dbReference>
<evidence type="ECO:0000256" key="5">
    <source>
        <dbReference type="ARBA" id="ARBA00023125"/>
    </source>
</evidence>
<organism evidence="11 12">
    <name type="scientific">Lupinus albus</name>
    <name type="common">White lupine</name>
    <name type="synonym">Lupinus termis</name>
    <dbReference type="NCBI Taxonomy" id="3870"/>
    <lineage>
        <taxon>Eukaryota</taxon>
        <taxon>Viridiplantae</taxon>
        <taxon>Streptophyta</taxon>
        <taxon>Embryophyta</taxon>
        <taxon>Tracheophyta</taxon>
        <taxon>Spermatophyta</taxon>
        <taxon>Magnoliopsida</taxon>
        <taxon>eudicotyledons</taxon>
        <taxon>Gunneridae</taxon>
        <taxon>Pentapetalae</taxon>
        <taxon>rosids</taxon>
        <taxon>fabids</taxon>
        <taxon>Fabales</taxon>
        <taxon>Fabaceae</taxon>
        <taxon>Papilionoideae</taxon>
        <taxon>50 kb inversion clade</taxon>
        <taxon>genistoids sensu lato</taxon>
        <taxon>core genistoids</taxon>
        <taxon>Genisteae</taxon>
        <taxon>Lupinus</taxon>
    </lineage>
</organism>
<sequence>MEGIDPNSCTKPMEKKLRPQEQLNCQRCNSTNTKFCYYNNYSLTQPRYFCKTCRRYWTLGGSIRNVPIGGSSRKNKKVITSASSSSSSSKVPGLNPISFRNPKIMEGGHDLSLAFPSMKNYHHEMSSNIGIPKLEVGNISYHGMVSSGLSNPYVSNSLMLNPNSLYPSSNSFHMQEIKPNIGFSIDGFENRSYTNGDMKKHLNSSVQVEHNKEQGNSSSGYWNEMIDEGKK</sequence>
<keyword evidence="2 8" id="KW-0863">Zinc-finger</keyword>
<dbReference type="InterPro" id="IPR003851">
    <property type="entry name" value="Znf_Dof"/>
</dbReference>
<dbReference type="OrthoDB" id="1927254at2759"/>
<evidence type="ECO:0000256" key="6">
    <source>
        <dbReference type="ARBA" id="ARBA00023163"/>
    </source>
</evidence>
<evidence type="ECO:0000256" key="10">
    <source>
        <dbReference type="SAM" id="MobiDB-lite"/>
    </source>
</evidence>
<evidence type="ECO:0000256" key="7">
    <source>
        <dbReference type="ARBA" id="ARBA00023242"/>
    </source>
</evidence>
<keyword evidence="6 9" id="KW-0804">Transcription</keyword>
<accession>A0A6A4NS60</accession>
<dbReference type="Pfam" id="PF02701">
    <property type="entry name" value="Zn_ribbon_Dof"/>
    <property type="match status" value="1"/>
</dbReference>
<dbReference type="InterPro" id="IPR045174">
    <property type="entry name" value="Dof"/>
</dbReference>
<comment type="subcellular location">
    <subcellularLocation>
        <location evidence="8 9">Nucleus</location>
    </subcellularLocation>
</comment>
<evidence type="ECO:0000256" key="1">
    <source>
        <dbReference type="ARBA" id="ARBA00022723"/>
    </source>
</evidence>
<comment type="caution">
    <text evidence="11">The sequence shown here is derived from an EMBL/GenBank/DDBJ whole genome shotgun (WGS) entry which is preliminary data.</text>
</comment>
<feature type="compositionally biased region" description="Polar residues" evidence="10">
    <location>
        <begin position="207"/>
        <end position="221"/>
    </location>
</feature>
<keyword evidence="7 8" id="KW-0539">Nucleus</keyword>
<evidence type="ECO:0000256" key="8">
    <source>
        <dbReference type="PROSITE-ProRule" id="PRU00071"/>
    </source>
</evidence>
<evidence type="ECO:0000313" key="12">
    <source>
        <dbReference type="Proteomes" id="UP000447434"/>
    </source>
</evidence>
<evidence type="ECO:0000256" key="4">
    <source>
        <dbReference type="ARBA" id="ARBA00023015"/>
    </source>
</evidence>
<dbReference type="Proteomes" id="UP000447434">
    <property type="component" value="Chromosome 18"/>
</dbReference>
<dbReference type="GO" id="GO:0003677">
    <property type="term" value="F:DNA binding"/>
    <property type="evidence" value="ECO:0007669"/>
    <property type="project" value="UniProtKB-UniRule"/>
</dbReference>
<evidence type="ECO:0000256" key="9">
    <source>
        <dbReference type="RuleBase" id="RU369094"/>
    </source>
</evidence>
<dbReference type="PANTHER" id="PTHR31992:SF301">
    <property type="entry name" value="DOF ZINC FINGER PROTEIN DOF3.7"/>
    <property type="match status" value="1"/>
</dbReference>
<gene>
    <name evidence="11" type="ORF">Lalb_Chr18g0044521</name>
</gene>
<evidence type="ECO:0000256" key="3">
    <source>
        <dbReference type="ARBA" id="ARBA00022833"/>
    </source>
</evidence>
<dbReference type="GO" id="GO:0003700">
    <property type="term" value="F:DNA-binding transcription factor activity"/>
    <property type="evidence" value="ECO:0007669"/>
    <property type="project" value="UniProtKB-UniRule"/>
</dbReference>
<dbReference type="PROSITE" id="PS01361">
    <property type="entry name" value="ZF_DOF_1"/>
    <property type="match status" value="1"/>
</dbReference>